<feature type="compositionally biased region" description="Low complexity" evidence="1">
    <location>
        <begin position="76"/>
        <end position="91"/>
    </location>
</feature>
<accession>A0A9N8ZZ56</accession>
<feature type="compositionally biased region" description="Polar residues" evidence="1">
    <location>
        <begin position="92"/>
        <end position="108"/>
    </location>
</feature>
<feature type="non-terminal residue" evidence="2">
    <location>
        <position position="206"/>
    </location>
</feature>
<proteinExistence type="predicted"/>
<organism evidence="2 3">
    <name type="scientific">Acaulospora morrowiae</name>
    <dbReference type="NCBI Taxonomy" id="94023"/>
    <lineage>
        <taxon>Eukaryota</taxon>
        <taxon>Fungi</taxon>
        <taxon>Fungi incertae sedis</taxon>
        <taxon>Mucoromycota</taxon>
        <taxon>Glomeromycotina</taxon>
        <taxon>Glomeromycetes</taxon>
        <taxon>Diversisporales</taxon>
        <taxon>Acaulosporaceae</taxon>
        <taxon>Acaulospora</taxon>
    </lineage>
</organism>
<feature type="compositionally biased region" description="Polar residues" evidence="1">
    <location>
        <begin position="35"/>
        <end position="55"/>
    </location>
</feature>
<sequence>YICSFINDTSFTNSNITPPILFVLTEISKPLSTLKTMEESNTSNTSVAPESTTAQPPSPAHSDASSTKRDTEAPIASGATTPASSSGSTNGKPSKNVPSSTPAINIFSNDGSFLDRFKKMKAEEDEKKKQLDALERKKAFEDRIKNRGKRKSQPTDEEPDPKRVTLEDVERGETLDPKANAYLKEMQKYNERLCKDDTGHVRPLVK</sequence>
<feature type="compositionally biased region" description="Basic and acidic residues" evidence="1">
    <location>
        <begin position="124"/>
        <end position="145"/>
    </location>
</feature>
<feature type="region of interest" description="Disordered" evidence="1">
    <location>
        <begin position="35"/>
        <end position="108"/>
    </location>
</feature>
<dbReference type="EMBL" id="CAJVPV010001945">
    <property type="protein sequence ID" value="CAG8513319.1"/>
    <property type="molecule type" value="Genomic_DNA"/>
</dbReference>
<feature type="region of interest" description="Disordered" evidence="1">
    <location>
        <begin position="124"/>
        <end position="179"/>
    </location>
</feature>
<dbReference type="OrthoDB" id="5544050at2759"/>
<dbReference type="Proteomes" id="UP000789342">
    <property type="component" value="Unassembled WGS sequence"/>
</dbReference>
<evidence type="ECO:0000313" key="3">
    <source>
        <dbReference type="Proteomes" id="UP000789342"/>
    </source>
</evidence>
<evidence type="ECO:0000313" key="2">
    <source>
        <dbReference type="EMBL" id="CAG8513319.1"/>
    </source>
</evidence>
<gene>
    <name evidence="2" type="ORF">AMORRO_LOCUS3839</name>
</gene>
<feature type="compositionally biased region" description="Basic and acidic residues" evidence="1">
    <location>
        <begin position="160"/>
        <end position="176"/>
    </location>
</feature>
<evidence type="ECO:0000256" key="1">
    <source>
        <dbReference type="SAM" id="MobiDB-lite"/>
    </source>
</evidence>
<comment type="caution">
    <text evidence="2">The sequence shown here is derived from an EMBL/GenBank/DDBJ whole genome shotgun (WGS) entry which is preliminary data.</text>
</comment>
<reference evidence="2" key="1">
    <citation type="submission" date="2021-06" db="EMBL/GenBank/DDBJ databases">
        <authorList>
            <person name="Kallberg Y."/>
            <person name="Tangrot J."/>
            <person name="Rosling A."/>
        </authorList>
    </citation>
    <scope>NUCLEOTIDE SEQUENCE</scope>
    <source>
        <strain evidence="2">CL551</strain>
    </source>
</reference>
<keyword evidence="3" id="KW-1185">Reference proteome</keyword>
<dbReference type="AlphaFoldDB" id="A0A9N8ZZ56"/>
<name>A0A9N8ZZ56_9GLOM</name>
<protein>
    <submittedName>
        <fullName evidence="2">7355_t:CDS:1</fullName>
    </submittedName>
</protein>